<sequence>MEFKIEEVKTKYSKFSIDLKYYKYKWISPPRTPLGPNWDFKPVCMSETHSQYINLIRDFEIRPDDVFVLGFPKSGTSWLQEMIWLISNDFNYAKASKTSQLFRFPLLELASLLPSDQALSVLMNEVNLLPSPRFIKSHLPVSMLPEQLWSVKPKLIHIQRNSKDAAVSLYHHYKNMQGYLGTKDEFFNLYLEGNVFYGPVVNHINEFEHLRSESNILFLTYEEMKRDLKTVIRKTAKFLNKNVTTQQIDELYEYLQPESMRKNNACNQEDLVFLSSSVFQSDYDPNFNFIRKAKAESFKEEMSDQFVTMFEQHIEKKIGKLSLSDTILTEPTPSKGR</sequence>
<comment type="similarity">
    <text evidence="1">Belongs to the sulfotransferase 1 family.</text>
</comment>
<dbReference type="InterPro" id="IPR000863">
    <property type="entry name" value="Sulfotransferase_dom"/>
</dbReference>
<dbReference type="PANTHER" id="PTHR11783">
    <property type="entry name" value="SULFOTRANSFERASE SULT"/>
    <property type="match status" value="1"/>
</dbReference>
<dbReference type="GO" id="GO:0008146">
    <property type="term" value="F:sulfotransferase activity"/>
    <property type="evidence" value="ECO:0007669"/>
    <property type="project" value="InterPro"/>
</dbReference>
<dbReference type="SUPFAM" id="SSF52540">
    <property type="entry name" value="P-loop containing nucleoside triphosphate hydrolases"/>
    <property type="match status" value="1"/>
</dbReference>
<keyword evidence="2" id="KW-0808">Transferase</keyword>
<reference evidence="4" key="1">
    <citation type="submission" date="2018-04" db="EMBL/GenBank/DDBJ databases">
        <authorList>
            <person name="Go L.Y."/>
            <person name="Mitchell J.A."/>
        </authorList>
    </citation>
    <scope>NUCLEOTIDE SEQUENCE</scope>
    <source>
        <tissue evidence="4">Whole organism</tissue>
    </source>
</reference>
<organism evidence="5">
    <name type="scientific">Culicoides sonorensis</name>
    <name type="common">Biting midge</name>
    <dbReference type="NCBI Taxonomy" id="179676"/>
    <lineage>
        <taxon>Eukaryota</taxon>
        <taxon>Metazoa</taxon>
        <taxon>Ecdysozoa</taxon>
        <taxon>Arthropoda</taxon>
        <taxon>Hexapoda</taxon>
        <taxon>Insecta</taxon>
        <taxon>Pterygota</taxon>
        <taxon>Neoptera</taxon>
        <taxon>Endopterygota</taxon>
        <taxon>Diptera</taxon>
        <taxon>Nematocera</taxon>
        <taxon>Chironomoidea</taxon>
        <taxon>Ceratopogonidae</taxon>
        <taxon>Ceratopogoninae</taxon>
        <taxon>Culicoides</taxon>
        <taxon>Monoculicoides</taxon>
    </lineage>
</organism>
<evidence type="ECO:0000256" key="2">
    <source>
        <dbReference type="ARBA" id="ARBA00022679"/>
    </source>
</evidence>
<evidence type="ECO:0000313" key="4">
    <source>
        <dbReference type="EMBL" id="SSW97599.1"/>
    </source>
</evidence>
<evidence type="ECO:0000256" key="1">
    <source>
        <dbReference type="ARBA" id="ARBA00005771"/>
    </source>
</evidence>
<protein>
    <submittedName>
        <fullName evidence="5">CSON006016 protein</fullName>
    </submittedName>
</protein>
<proteinExistence type="inferred from homology"/>
<name>A0A336LJX9_CULSO</name>
<dbReference type="OMA" id="MRRMRLY"/>
<feature type="domain" description="Sulfotransferase" evidence="3">
    <location>
        <begin position="63"/>
        <end position="320"/>
    </location>
</feature>
<dbReference type="EMBL" id="UFQS01000022">
    <property type="protein sequence ID" value="SSW97599.1"/>
    <property type="molecule type" value="Genomic_DNA"/>
</dbReference>
<dbReference type="InterPro" id="IPR027417">
    <property type="entry name" value="P-loop_NTPase"/>
</dbReference>
<dbReference type="EMBL" id="UFQT01000022">
    <property type="protein sequence ID" value="SSX17985.1"/>
    <property type="molecule type" value="Genomic_DNA"/>
</dbReference>
<evidence type="ECO:0000259" key="3">
    <source>
        <dbReference type="Pfam" id="PF00685"/>
    </source>
</evidence>
<gene>
    <name evidence="5" type="primary">CSON006016</name>
</gene>
<dbReference type="VEuPathDB" id="VectorBase:CSON006016"/>
<evidence type="ECO:0000313" key="5">
    <source>
        <dbReference type="EMBL" id="SSX17985.1"/>
    </source>
</evidence>
<dbReference type="AlphaFoldDB" id="A0A336LJX9"/>
<reference evidence="5" key="2">
    <citation type="submission" date="2018-07" db="EMBL/GenBank/DDBJ databases">
        <authorList>
            <person name="Quirk P.G."/>
            <person name="Krulwich T.A."/>
        </authorList>
    </citation>
    <scope>NUCLEOTIDE SEQUENCE</scope>
</reference>
<dbReference type="Gene3D" id="3.40.50.300">
    <property type="entry name" value="P-loop containing nucleotide triphosphate hydrolases"/>
    <property type="match status" value="1"/>
</dbReference>
<accession>A0A336LJX9</accession>
<dbReference type="Pfam" id="PF00685">
    <property type="entry name" value="Sulfotransfer_1"/>
    <property type="match status" value="1"/>
</dbReference>